<dbReference type="InterPro" id="IPR027417">
    <property type="entry name" value="P-loop_NTPase"/>
</dbReference>
<comment type="similarity">
    <text evidence="1">Belongs to the helicase family.</text>
</comment>
<dbReference type="Pfam" id="PF05970">
    <property type="entry name" value="PIF1"/>
    <property type="match status" value="1"/>
</dbReference>
<dbReference type="PANTHER" id="PTHR10492:SF57">
    <property type="entry name" value="ATP-DEPENDENT DNA HELICASE"/>
    <property type="match status" value="1"/>
</dbReference>
<dbReference type="EMBL" id="LUGH01000124">
    <property type="protein sequence ID" value="OBZ88919.1"/>
    <property type="molecule type" value="Genomic_DNA"/>
</dbReference>
<sequence>MLLHHVRGAKCFEDIKTYDGVVYNSFREVACAMNLLRDDQEWDKCLGEAVTYQMPTALRNLFVIILVFNSPKDPYALWMKYRNAMTEDYLKKRQQLLDDHTILANEQTYECGILDLEDGLQQHGMTLKNYSGFRLPNVDFRNPSQAEQQYSLNENQQIVLNEVRSLIASDDILRSKLLFVDGPGGTGKTFLFNALLDTIRRDGGIALAVAASGTAALLLKGGKTAHSMFKIPLKCDKQSMCNIPPFSVTAQLILQAKLIIWDEASMISTDVIETVDRTFKDIFRRQNKDLENVPFGGQIMLYGGDFRQVLPVIPKATRSTIVQHCLNRSFLWRHFKKLELKTNMRVQAAIKSNDQQVADKLKSFSDYLLNLGSGNLPTLNNENAIQLDSGMILQSTNILHLTNAVFEQFSHIDTFKYACSKDQ</sequence>
<keyword evidence="4" id="KW-1185">Reference proteome</keyword>
<name>A0A1C7NJD2_9FUNG</name>
<feature type="domain" description="DNA helicase Pif1-like DEAD-box helicase" evidence="2">
    <location>
        <begin position="152"/>
        <end position="381"/>
    </location>
</feature>
<organism evidence="3 4">
    <name type="scientific">Choanephora cucurbitarum</name>
    <dbReference type="NCBI Taxonomy" id="101091"/>
    <lineage>
        <taxon>Eukaryota</taxon>
        <taxon>Fungi</taxon>
        <taxon>Fungi incertae sedis</taxon>
        <taxon>Mucoromycota</taxon>
        <taxon>Mucoromycotina</taxon>
        <taxon>Mucoromycetes</taxon>
        <taxon>Mucorales</taxon>
        <taxon>Mucorineae</taxon>
        <taxon>Choanephoraceae</taxon>
        <taxon>Choanephoroideae</taxon>
        <taxon>Choanephora</taxon>
    </lineage>
</organism>
<reference evidence="3 4" key="1">
    <citation type="submission" date="2016-03" db="EMBL/GenBank/DDBJ databases">
        <title>Choanephora cucurbitarum.</title>
        <authorList>
            <person name="Min B."/>
            <person name="Park H."/>
            <person name="Park J.-H."/>
            <person name="Shin H.-D."/>
            <person name="Choi I.-G."/>
        </authorList>
    </citation>
    <scope>NUCLEOTIDE SEQUENCE [LARGE SCALE GENOMIC DNA]</scope>
    <source>
        <strain evidence="3 4">KUS-F28377</strain>
    </source>
</reference>
<evidence type="ECO:0000259" key="2">
    <source>
        <dbReference type="Pfam" id="PF05970"/>
    </source>
</evidence>
<proteinExistence type="inferred from homology"/>
<dbReference type="GO" id="GO:0043139">
    <property type="term" value="F:5'-3' DNA helicase activity"/>
    <property type="evidence" value="ECO:0007669"/>
    <property type="project" value="UniProtKB-EC"/>
</dbReference>
<keyword evidence="1" id="KW-0378">Hydrolase</keyword>
<dbReference type="GO" id="GO:0006310">
    <property type="term" value="P:DNA recombination"/>
    <property type="evidence" value="ECO:0007669"/>
    <property type="project" value="UniProtKB-KW"/>
</dbReference>
<dbReference type="InParanoid" id="A0A1C7NJD2"/>
<evidence type="ECO:0000256" key="1">
    <source>
        <dbReference type="RuleBase" id="RU363044"/>
    </source>
</evidence>
<gene>
    <name evidence="3" type="primary">pif1_15</name>
    <name evidence="3" type="ORF">A0J61_03045</name>
</gene>
<keyword evidence="1" id="KW-0547">Nucleotide-binding</keyword>
<evidence type="ECO:0000313" key="4">
    <source>
        <dbReference type="Proteomes" id="UP000093000"/>
    </source>
</evidence>
<dbReference type="EC" id="5.6.2.3" evidence="1"/>
<dbReference type="OrthoDB" id="5860629at2759"/>
<comment type="caution">
    <text evidence="3">The sequence shown here is derived from an EMBL/GenBank/DDBJ whole genome shotgun (WGS) entry which is preliminary data.</text>
</comment>
<keyword evidence="1" id="KW-0067">ATP-binding</keyword>
<accession>A0A1C7NJD2</accession>
<dbReference type="STRING" id="101091.A0A1C7NJD2"/>
<comment type="cofactor">
    <cofactor evidence="1">
        <name>Mg(2+)</name>
        <dbReference type="ChEBI" id="CHEBI:18420"/>
    </cofactor>
</comment>
<dbReference type="GO" id="GO:0000723">
    <property type="term" value="P:telomere maintenance"/>
    <property type="evidence" value="ECO:0007669"/>
    <property type="project" value="InterPro"/>
</dbReference>
<dbReference type="InterPro" id="IPR010285">
    <property type="entry name" value="DNA_helicase_pif1-like_DEAD"/>
</dbReference>
<dbReference type="AlphaFoldDB" id="A0A1C7NJD2"/>
<evidence type="ECO:0000313" key="3">
    <source>
        <dbReference type="EMBL" id="OBZ88919.1"/>
    </source>
</evidence>
<keyword evidence="1" id="KW-0233">DNA recombination</keyword>
<dbReference type="PANTHER" id="PTHR10492">
    <property type="match status" value="1"/>
</dbReference>
<dbReference type="GO" id="GO:0006281">
    <property type="term" value="P:DNA repair"/>
    <property type="evidence" value="ECO:0007669"/>
    <property type="project" value="UniProtKB-KW"/>
</dbReference>
<dbReference type="SUPFAM" id="SSF52540">
    <property type="entry name" value="P-loop containing nucleoside triphosphate hydrolases"/>
    <property type="match status" value="1"/>
</dbReference>
<dbReference type="GO" id="GO:0005524">
    <property type="term" value="F:ATP binding"/>
    <property type="evidence" value="ECO:0007669"/>
    <property type="project" value="UniProtKB-KW"/>
</dbReference>
<dbReference type="GO" id="GO:0016887">
    <property type="term" value="F:ATP hydrolysis activity"/>
    <property type="evidence" value="ECO:0007669"/>
    <property type="project" value="RHEA"/>
</dbReference>
<comment type="catalytic activity">
    <reaction evidence="1">
        <text>ATP + H2O = ADP + phosphate + H(+)</text>
        <dbReference type="Rhea" id="RHEA:13065"/>
        <dbReference type="ChEBI" id="CHEBI:15377"/>
        <dbReference type="ChEBI" id="CHEBI:15378"/>
        <dbReference type="ChEBI" id="CHEBI:30616"/>
        <dbReference type="ChEBI" id="CHEBI:43474"/>
        <dbReference type="ChEBI" id="CHEBI:456216"/>
        <dbReference type="EC" id="5.6.2.3"/>
    </reaction>
</comment>
<keyword evidence="1" id="KW-0234">DNA repair</keyword>
<keyword evidence="1 3" id="KW-0347">Helicase</keyword>
<protein>
    <recommendedName>
        <fullName evidence="1">ATP-dependent DNA helicase</fullName>
        <ecNumber evidence="1">5.6.2.3</ecNumber>
    </recommendedName>
</protein>
<dbReference type="Proteomes" id="UP000093000">
    <property type="component" value="Unassembled WGS sequence"/>
</dbReference>
<dbReference type="Gene3D" id="3.40.50.300">
    <property type="entry name" value="P-loop containing nucleotide triphosphate hydrolases"/>
    <property type="match status" value="1"/>
</dbReference>
<keyword evidence="1" id="KW-0227">DNA damage</keyword>